<dbReference type="PANTHER" id="PTHR45947">
    <property type="entry name" value="SULFOQUINOVOSYL TRANSFERASE SQD2"/>
    <property type="match status" value="1"/>
</dbReference>
<dbReference type="InterPro" id="IPR001296">
    <property type="entry name" value="Glyco_trans_1"/>
</dbReference>
<dbReference type="Pfam" id="PF00534">
    <property type="entry name" value="Glycos_transf_1"/>
    <property type="match status" value="1"/>
</dbReference>
<evidence type="ECO:0000313" key="4">
    <source>
        <dbReference type="Proteomes" id="UP000580130"/>
    </source>
</evidence>
<reference evidence="3 4" key="1">
    <citation type="submission" date="2020-04" db="EMBL/GenBank/DDBJ databases">
        <authorList>
            <person name="Hitch T.C.A."/>
            <person name="Wylensek D."/>
            <person name="Clavel T."/>
        </authorList>
    </citation>
    <scope>NUCLEOTIDE SEQUENCE [LARGE SCALE GENOMIC DNA]</scope>
    <source>
        <strain evidence="3 4">BSM-383-APC-5F</strain>
    </source>
</reference>
<protein>
    <submittedName>
        <fullName evidence="3">Glycosyltransferase</fullName>
    </submittedName>
</protein>
<evidence type="ECO:0000259" key="1">
    <source>
        <dbReference type="Pfam" id="PF00534"/>
    </source>
</evidence>
<accession>A0A848CPI7</accession>
<feature type="domain" description="Glycosyltransferase subfamily 4-like N-terminal" evidence="2">
    <location>
        <begin position="14"/>
        <end position="172"/>
    </location>
</feature>
<dbReference type="AlphaFoldDB" id="A0A848CPI7"/>
<dbReference type="EMBL" id="JABAFX010000024">
    <property type="protein sequence ID" value="NME57758.1"/>
    <property type="molecule type" value="Genomic_DNA"/>
</dbReference>
<gene>
    <name evidence="3" type="ORF">HF855_10110</name>
</gene>
<dbReference type="GO" id="GO:0016757">
    <property type="term" value="F:glycosyltransferase activity"/>
    <property type="evidence" value="ECO:0007669"/>
    <property type="project" value="InterPro"/>
</dbReference>
<dbReference type="InterPro" id="IPR050194">
    <property type="entry name" value="Glycosyltransferase_grp1"/>
</dbReference>
<name>A0A848CPI7_9FIRM</name>
<dbReference type="PANTHER" id="PTHR45947:SF3">
    <property type="entry name" value="SULFOQUINOVOSYL TRANSFERASE SQD2"/>
    <property type="match status" value="1"/>
</dbReference>
<organism evidence="3 4">
    <name type="scientific">Dorea formicigenerans</name>
    <dbReference type="NCBI Taxonomy" id="39486"/>
    <lineage>
        <taxon>Bacteria</taxon>
        <taxon>Bacillati</taxon>
        <taxon>Bacillota</taxon>
        <taxon>Clostridia</taxon>
        <taxon>Lachnospirales</taxon>
        <taxon>Lachnospiraceae</taxon>
        <taxon>Dorea</taxon>
    </lineage>
</organism>
<dbReference type="Proteomes" id="UP000580130">
    <property type="component" value="Unassembled WGS sequence"/>
</dbReference>
<keyword evidence="3" id="KW-0808">Transferase</keyword>
<dbReference type="InterPro" id="IPR028098">
    <property type="entry name" value="Glyco_trans_4-like_N"/>
</dbReference>
<dbReference type="RefSeq" id="WP_168933917.1">
    <property type="nucleotide sequence ID" value="NZ_JABAFX010000024.1"/>
</dbReference>
<dbReference type="Pfam" id="PF13439">
    <property type="entry name" value="Glyco_transf_4"/>
    <property type="match status" value="1"/>
</dbReference>
<evidence type="ECO:0000313" key="3">
    <source>
        <dbReference type="EMBL" id="NME57758.1"/>
    </source>
</evidence>
<comment type="caution">
    <text evidence="3">The sequence shown here is derived from an EMBL/GenBank/DDBJ whole genome shotgun (WGS) entry which is preliminary data.</text>
</comment>
<dbReference type="CDD" id="cd03811">
    <property type="entry name" value="GT4_GT28_WabH-like"/>
    <property type="match status" value="1"/>
</dbReference>
<dbReference type="Gene3D" id="3.40.50.2000">
    <property type="entry name" value="Glycogen Phosphorylase B"/>
    <property type="match status" value="2"/>
</dbReference>
<feature type="domain" description="Glycosyl transferase family 1" evidence="1">
    <location>
        <begin position="190"/>
        <end position="350"/>
    </location>
</feature>
<proteinExistence type="predicted"/>
<evidence type="ECO:0000259" key="2">
    <source>
        <dbReference type="Pfam" id="PF13439"/>
    </source>
</evidence>
<sequence length="374" mass="42393">MLKILFLIHDLGQGGAEKVLVNLVNNMDQTKFSITVVSLFGGGVNEQFLAPHIRYHTIFKRSFPANSYIMKAFSPKQLHGFFIKEKYDIEVAYLEGPSARIISGCHNKETKLVSWIHCTMHSEKNVAESFRSIQEAKNCYNRFHYMVYVSKTCEKAFQEFCPTRGNNVVLYNTNDSDAIRNSAKRKIDDKEFSSDAFLWCGMGKLIPVKAFDRMLRIQERLISGGRNVHLFILGDGPIKGELEKWCSDHGISSSVTFLGYQTNPYKYLAKCDLFVCSSHSEGFSTAATEALIVGVPVCSVEVSGMREMLGENNEYGVITENNEEDLYEAIQSLVDNPKLLTQYKTKAKKRGDDFTMSKTVKTVEDFFLRMRGTD</sequence>
<dbReference type="SUPFAM" id="SSF53756">
    <property type="entry name" value="UDP-Glycosyltransferase/glycogen phosphorylase"/>
    <property type="match status" value="1"/>
</dbReference>